<proteinExistence type="inferred from homology"/>
<dbReference type="GO" id="GO:0005811">
    <property type="term" value="C:lipid droplet"/>
    <property type="evidence" value="ECO:0007669"/>
    <property type="project" value="TreeGrafter"/>
</dbReference>
<reference evidence="5" key="1">
    <citation type="journal article" date="2020" name="Stud. Mycol.">
        <title>101 Dothideomycetes genomes: a test case for predicting lifestyles and emergence of pathogens.</title>
        <authorList>
            <person name="Haridas S."/>
            <person name="Albert R."/>
            <person name="Binder M."/>
            <person name="Bloem J."/>
            <person name="Labutti K."/>
            <person name="Salamov A."/>
            <person name="Andreopoulos B."/>
            <person name="Baker S."/>
            <person name="Barry K."/>
            <person name="Bills G."/>
            <person name="Bluhm B."/>
            <person name="Cannon C."/>
            <person name="Castanera R."/>
            <person name="Culley D."/>
            <person name="Daum C."/>
            <person name="Ezra D."/>
            <person name="Gonzalez J."/>
            <person name="Henrissat B."/>
            <person name="Kuo A."/>
            <person name="Liang C."/>
            <person name="Lipzen A."/>
            <person name="Lutzoni F."/>
            <person name="Magnuson J."/>
            <person name="Mondo S."/>
            <person name="Nolan M."/>
            <person name="Ohm R."/>
            <person name="Pangilinan J."/>
            <person name="Park H.-J."/>
            <person name="Ramirez L."/>
            <person name="Alfaro M."/>
            <person name="Sun H."/>
            <person name="Tritt A."/>
            <person name="Yoshinaga Y."/>
            <person name="Zwiers L.-H."/>
            <person name="Turgeon B."/>
            <person name="Goodwin S."/>
            <person name="Spatafora J."/>
            <person name="Crous P."/>
            <person name="Grigoriev I."/>
        </authorList>
    </citation>
    <scope>NUCLEOTIDE SEQUENCE</scope>
    <source>
        <strain evidence="5">CBS 627.86</strain>
    </source>
</reference>
<evidence type="ECO:0000256" key="4">
    <source>
        <dbReference type="RuleBase" id="RU000363"/>
    </source>
</evidence>
<sequence length="299" mass="32114">MSPNNSKRSVLVTGCSDGGLGAALAVAFHEAGLHVYATARNTAKMAKLKALGIETKELDVLSESSIAKCVSQIPSLDILVNNAGLQMTMTASDTSITQAKEIFDVNVWALIAVSQAFLPLLVNSKGTIVNQTSIASTVAIPLGSAYGASKAAAAQFSAVMRIELESFGVKVLDLKTGVAGPTNFIDNNTTLNRPGSAEILPTGSIYNPARELVTTLIRQEGFKDKKSGQTGMEPAVWAKLVVQDVLKTNPPYVIWQGQYTILGKLAYWLPIGWISWMVKKAARWNEVEAILNKRSDQKY</sequence>
<evidence type="ECO:0000313" key="5">
    <source>
        <dbReference type="EMBL" id="KAF2120202.1"/>
    </source>
</evidence>
<dbReference type="Pfam" id="PF00106">
    <property type="entry name" value="adh_short"/>
    <property type="match status" value="1"/>
</dbReference>
<evidence type="ECO:0000256" key="1">
    <source>
        <dbReference type="ARBA" id="ARBA00006484"/>
    </source>
</evidence>
<dbReference type="PANTHER" id="PTHR44169">
    <property type="entry name" value="NADPH-DEPENDENT 1-ACYLDIHYDROXYACETONE PHOSPHATE REDUCTASE"/>
    <property type="match status" value="1"/>
</dbReference>
<dbReference type="EMBL" id="ML977314">
    <property type="protein sequence ID" value="KAF2120202.1"/>
    <property type="molecule type" value="Genomic_DNA"/>
</dbReference>
<dbReference type="GO" id="GO:0000140">
    <property type="term" value="F:acylglycerone-phosphate reductase (NADP+) activity"/>
    <property type="evidence" value="ECO:0007669"/>
    <property type="project" value="TreeGrafter"/>
</dbReference>
<dbReference type="InterPro" id="IPR002347">
    <property type="entry name" value="SDR_fam"/>
</dbReference>
<keyword evidence="6" id="KW-1185">Reference proteome</keyword>
<keyword evidence="3" id="KW-0560">Oxidoreductase</keyword>
<dbReference type="PROSITE" id="PS00061">
    <property type="entry name" value="ADH_SHORT"/>
    <property type="match status" value="1"/>
</dbReference>
<name>A0A6A5ZKT0_9PLEO</name>
<dbReference type="Proteomes" id="UP000799770">
    <property type="component" value="Unassembled WGS sequence"/>
</dbReference>
<dbReference type="OrthoDB" id="2102561at2759"/>
<evidence type="ECO:0000256" key="3">
    <source>
        <dbReference type="ARBA" id="ARBA00023002"/>
    </source>
</evidence>
<dbReference type="GO" id="GO:0019433">
    <property type="term" value="P:triglyceride catabolic process"/>
    <property type="evidence" value="ECO:0007669"/>
    <property type="project" value="TreeGrafter"/>
</dbReference>
<dbReference type="InterPro" id="IPR020904">
    <property type="entry name" value="Sc_DH/Rdtase_CS"/>
</dbReference>
<dbReference type="AlphaFoldDB" id="A0A6A5ZKT0"/>
<dbReference type="SUPFAM" id="SSF51735">
    <property type="entry name" value="NAD(P)-binding Rossmann-fold domains"/>
    <property type="match status" value="1"/>
</dbReference>
<comment type="similarity">
    <text evidence="1 4">Belongs to the short-chain dehydrogenases/reductases (SDR) family.</text>
</comment>
<keyword evidence="2" id="KW-0521">NADP</keyword>
<organism evidence="5 6">
    <name type="scientific">Lophiotrema nucula</name>
    <dbReference type="NCBI Taxonomy" id="690887"/>
    <lineage>
        <taxon>Eukaryota</taxon>
        <taxon>Fungi</taxon>
        <taxon>Dikarya</taxon>
        <taxon>Ascomycota</taxon>
        <taxon>Pezizomycotina</taxon>
        <taxon>Dothideomycetes</taxon>
        <taxon>Pleosporomycetidae</taxon>
        <taxon>Pleosporales</taxon>
        <taxon>Lophiotremataceae</taxon>
        <taxon>Lophiotrema</taxon>
    </lineage>
</organism>
<dbReference type="GO" id="GO:0004806">
    <property type="term" value="F:triacylglycerol lipase activity"/>
    <property type="evidence" value="ECO:0007669"/>
    <property type="project" value="TreeGrafter"/>
</dbReference>
<dbReference type="PRINTS" id="PR00081">
    <property type="entry name" value="GDHRDH"/>
</dbReference>
<evidence type="ECO:0000256" key="2">
    <source>
        <dbReference type="ARBA" id="ARBA00022857"/>
    </source>
</evidence>
<dbReference type="InterPro" id="IPR036291">
    <property type="entry name" value="NAD(P)-bd_dom_sf"/>
</dbReference>
<dbReference type="Gene3D" id="3.40.50.720">
    <property type="entry name" value="NAD(P)-binding Rossmann-like Domain"/>
    <property type="match status" value="1"/>
</dbReference>
<gene>
    <name evidence="5" type="ORF">BDV96DRAFT_566861</name>
</gene>
<dbReference type="GO" id="GO:0005783">
    <property type="term" value="C:endoplasmic reticulum"/>
    <property type="evidence" value="ECO:0007669"/>
    <property type="project" value="TreeGrafter"/>
</dbReference>
<evidence type="ECO:0000313" key="6">
    <source>
        <dbReference type="Proteomes" id="UP000799770"/>
    </source>
</evidence>
<protein>
    <submittedName>
        <fullName evidence="5">Putative estradiol 17 beta-dehydrogenase</fullName>
    </submittedName>
</protein>
<dbReference type="GO" id="GO:0006654">
    <property type="term" value="P:phosphatidic acid biosynthetic process"/>
    <property type="evidence" value="ECO:0007669"/>
    <property type="project" value="TreeGrafter"/>
</dbReference>
<dbReference type="PRINTS" id="PR00080">
    <property type="entry name" value="SDRFAMILY"/>
</dbReference>
<accession>A0A6A5ZKT0</accession>
<dbReference type="PANTHER" id="PTHR44169:SF6">
    <property type="entry name" value="NADPH-DEPENDENT 1-ACYLDIHYDROXYACETONE PHOSPHATE REDUCTASE"/>
    <property type="match status" value="1"/>
</dbReference>